<reference evidence="2" key="1">
    <citation type="journal article" date="2020" name="Nat. Commun.">
        <title>Large-scale genome sequencing of mycorrhizal fungi provides insights into the early evolution of symbiotic traits.</title>
        <authorList>
            <person name="Miyauchi S."/>
            <person name="Kiss E."/>
            <person name="Kuo A."/>
            <person name="Drula E."/>
            <person name="Kohler A."/>
            <person name="Sanchez-Garcia M."/>
            <person name="Morin E."/>
            <person name="Andreopoulos B."/>
            <person name="Barry K.W."/>
            <person name="Bonito G."/>
            <person name="Buee M."/>
            <person name="Carver A."/>
            <person name="Chen C."/>
            <person name="Cichocki N."/>
            <person name="Clum A."/>
            <person name="Culley D."/>
            <person name="Crous P.W."/>
            <person name="Fauchery L."/>
            <person name="Girlanda M."/>
            <person name="Hayes R.D."/>
            <person name="Keri Z."/>
            <person name="LaButti K."/>
            <person name="Lipzen A."/>
            <person name="Lombard V."/>
            <person name="Magnuson J."/>
            <person name="Maillard F."/>
            <person name="Murat C."/>
            <person name="Nolan M."/>
            <person name="Ohm R.A."/>
            <person name="Pangilinan J."/>
            <person name="Pereira M.F."/>
            <person name="Perotto S."/>
            <person name="Peter M."/>
            <person name="Pfister S."/>
            <person name="Riley R."/>
            <person name="Sitrit Y."/>
            <person name="Stielow J.B."/>
            <person name="Szollosi G."/>
            <person name="Zifcakova L."/>
            <person name="Stursova M."/>
            <person name="Spatafora J.W."/>
            <person name="Tedersoo L."/>
            <person name="Vaario L.M."/>
            <person name="Yamada A."/>
            <person name="Yan M."/>
            <person name="Wang P."/>
            <person name="Xu J."/>
            <person name="Bruns T."/>
            <person name="Baldrian P."/>
            <person name="Vilgalys R."/>
            <person name="Dunand C."/>
            <person name="Henrissat B."/>
            <person name="Grigoriev I.V."/>
            <person name="Hibbett D."/>
            <person name="Nagy L.G."/>
            <person name="Martin F.M."/>
        </authorList>
    </citation>
    <scope>NUCLEOTIDE SEQUENCE</scope>
    <source>
        <strain evidence="2">UP504</strain>
    </source>
</reference>
<feature type="region of interest" description="Disordered" evidence="1">
    <location>
        <begin position="68"/>
        <end position="104"/>
    </location>
</feature>
<accession>A0A9P6ADM9</accession>
<comment type="caution">
    <text evidence="2">The sequence shown here is derived from an EMBL/GenBank/DDBJ whole genome shotgun (WGS) entry which is preliminary data.</text>
</comment>
<organism evidence="2 3">
    <name type="scientific">Hydnum rufescens UP504</name>
    <dbReference type="NCBI Taxonomy" id="1448309"/>
    <lineage>
        <taxon>Eukaryota</taxon>
        <taxon>Fungi</taxon>
        <taxon>Dikarya</taxon>
        <taxon>Basidiomycota</taxon>
        <taxon>Agaricomycotina</taxon>
        <taxon>Agaricomycetes</taxon>
        <taxon>Cantharellales</taxon>
        <taxon>Hydnaceae</taxon>
        <taxon>Hydnum</taxon>
    </lineage>
</organism>
<keyword evidence="3" id="KW-1185">Reference proteome</keyword>
<name>A0A9P6ADM9_9AGAM</name>
<proteinExistence type="predicted"/>
<dbReference type="Proteomes" id="UP000886523">
    <property type="component" value="Unassembled WGS sequence"/>
</dbReference>
<feature type="compositionally biased region" description="Polar residues" evidence="1">
    <location>
        <begin position="74"/>
        <end position="90"/>
    </location>
</feature>
<gene>
    <name evidence="2" type="ORF">BS47DRAFT_1369147</name>
</gene>
<dbReference type="AlphaFoldDB" id="A0A9P6ADM9"/>
<evidence type="ECO:0000313" key="2">
    <source>
        <dbReference type="EMBL" id="KAF9503958.1"/>
    </source>
</evidence>
<evidence type="ECO:0000313" key="3">
    <source>
        <dbReference type="Proteomes" id="UP000886523"/>
    </source>
</evidence>
<sequence length="142" mass="15703">MYSACSNLGAFDYRQLPVLNCTTTQPPSNARKVTTQPHTRCSGYCGAKEQRKLLFCTALNFFTNILPGAKRQHPTSQGPHGNTPNKATPNPETPNEGVRGGNVNHTPATVGVWFYVRLLTRSSKIMMCRMNHPPTNDDATRQ</sequence>
<evidence type="ECO:0000256" key="1">
    <source>
        <dbReference type="SAM" id="MobiDB-lite"/>
    </source>
</evidence>
<protein>
    <submittedName>
        <fullName evidence="2">Uncharacterized protein</fullName>
    </submittedName>
</protein>
<dbReference type="EMBL" id="MU129281">
    <property type="protein sequence ID" value="KAF9503958.1"/>
    <property type="molecule type" value="Genomic_DNA"/>
</dbReference>